<dbReference type="Proteomes" id="UP000178943">
    <property type="component" value="Unassembled WGS sequence"/>
</dbReference>
<keyword evidence="1" id="KW-1277">Toxin-antitoxin system</keyword>
<protein>
    <recommendedName>
        <fullName evidence="7">DUF86 domain-containing protein</fullName>
    </recommendedName>
</protein>
<evidence type="ECO:0000256" key="1">
    <source>
        <dbReference type="ARBA" id="ARBA00022649"/>
    </source>
</evidence>
<dbReference type="GO" id="GO:0110001">
    <property type="term" value="C:toxin-antitoxin complex"/>
    <property type="evidence" value="ECO:0007669"/>
    <property type="project" value="InterPro"/>
</dbReference>
<name>A0A1F5V5T3_9BACT</name>
<evidence type="ECO:0000313" key="6">
    <source>
        <dbReference type="Proteomes" id="UP000178943"/>
    </source>
</evidence>
<dbReference type="GO" id="GO:0004540">
    <property type="term" value="F:RNA nuclease activity"/>
    <property type="evidence" value="ECO:0007669"/>
    <property type="project" value="InterPro"/>
</dbReference>
<dbReference type="Gene3D" id="1.20.120.580">
    <property type="entry name" value="bsu32300-like"/>
    <property type="match status" value="1"/>
</dbReference>
<evidence type="ECO:0000256" key="4">
    <source>
        <dbReference type="ARBA" id="ARBA00024207"/>
    </source>
</evidence>
<evidence type="ECO:0000256" key="3">
    <source>
        <dbReference type="ARBA" id="ARBA00022801"/>
    </source>
</evidence>
<comment type="caution">
    <text evidence="5">The sequence shown here is derived from an EMBL/GenBank/DDBJ whole genome shotgun (WGS) entry which is preliminary data.</text>
</comment>
<dbReference type="AlphaFoldDB" id="A0A1F5V5T3"/>
<keyword evidence="3" id="KW-0378">Hydrolase</keyword>
<sequence length="141" mass="16596">MKIDTARLQNYLLDIKSRTIEIEKLLSNNNNEQILSDPWLIRGLKYLLIEIAEIMANTLTHIITRDKGQTVTGYVDTIIKAGDLSIISESLSKKLKPFFDFRNSIIHRYWIISDEKLLLLTRENHKDFELFIDEIKIFMQK</sequence>
<reference evidence="5 6" key="1">
    <citation type="journal article" date="2016" name="Nat. Commun.">
        <title>Thousands of microbial genomes shed light on interconnected biogeochemical processes in an aquifer system.</title>
        <authorList>
            <person name="Anantharaman K."/>
            <person name="Brown C.T."/>
            <person name="Hug L.A."/>
            <person name="Sharon I."/>
            <person name="Castelle C.J."/>
            <person name="Probst A.J."/>
            <person name="Thomas B.C."/>
            <person name="Singh A."/>
            <person name="Wilkins M.J."/>
            <person name="Karaoz U."/>
            <person name="Brodie E.L."/>
            <person name="Williams K.H."/>
            <person name="Hubbard S.S."/>
            <person name="Banfield J.F."/>
        </authorList>
    </citation>
    <scope>NUCLEOTIDE SEQUENCE [LARGE SCALE GENOMIC DNA]</scope>
</reference>
<keyword evidence="2" id="KW-0540">Nuclease</keyword>
<dbReference type="EMBL" id="MFGW01000232">
    <property type="protein sequence ID" value="OGF58772.1"/>
    <property type="molecule type" value="Genomic_DNA"/>
</dbReference>
<comment type="similarity">
    <text evidence="4">Belongs to the HepT RNase toxin family.</text>
</comment>
<dbReference type="GO" id="GO:0016787">
    <property type="term" value="F:hydrolase activity"/>
    <property type="evidence" value="ECO:0007669"/>
    <property type="project" value="UniProtKB-KW"/>
</dbReference>
<dbReference type="PANTHER" id="PTHR33397">
    <property type="entry name" value="UPF0331 PROTEIN YUTE"/>
    <property type="match status" value="1"/>
</dbReference>
<proteinExistence type="inferred from homology"/>
<dbReference type="InterPro" id="IPR008201">
    <property type="entry name" value="HepT-like"/>
</dbReference>
<dbReference type="PANTHER" id="PTHR33397:SF5">
    <property type="entry name" value="RNASE YUTE-RELATED"/>
    <property type="match status" value="1"/>
</dbReference>
<dbReference type="InterPro" id="IPR052379">
    <property type="entry name" value="Type_VII_TA_RNase"/>
</dbReference>
<dbReference type="InterPro" id="IPR037038">
    <property type="entry name" value="HepT-like_sf"/>
</dbReference>
<organism evidence="5 6">
    <name type="scientific">Candidatus Fischerbacteria bacterium RBG_13_37_8</name>
    <dbReference type="NCBI Taxonomy" id="1817863"/>
    <lineage>
        <taxon>Bacteria</taxon>
        <taxon>Candidatus Fischeribacteriota</taxon>
    </lineage>
</organism>
<dbReference type="STRING" id="1817863.A2Y62_09715"/>
<dbReference type="Pfam" id="PF01934">
    <property type="entry name" value="HepT-like"/>
    <property type="match status" value="1"/>
</dbReference>
<gene>
    <name evidence="5" type="ORF">A2Y62_09715</name>
</gene>
<evidence type="ECO:0000256" key="2">
    <source>
        <dbReference type="ARBA" id="ARBA00022722"/>
    </source>
</evidence>
<evidence type="ECO:0008006" key="7">
    <source>
        <dbReference type="Google" id="ProtNLM"/>
    </source>
</evidence>
<evidence type="ECO:0000313" key="5">
    <source>
        <dbReference type="EMBL" id="OGF58772.1"/>
    </source>
</evidence>
<accession>A0A1F5V5T3</accession>